<reference evidence="3 4" key="1">
    <citation type="submission" date="2019-05" db="EMBL/GenBank/DDBJ databases">
        <title>Another draft genome of Portunus trituberculatus and its Hox gene families provides insights of decapod evolution.</title>
        <authorList>
            <person name="Jeong J.-H."/>
            <person name="Song I."/>
            <person name="Kim S."/>
            <person name="Choi T."/>
            <person name="Kim D."/>
            <person name="Ryu S."/>
            <person name="Kim W."/>
        </authorList>
    </citation>
    <scope>NUCLEOTIDE SEQUENCE [LARGE SCALE GENOMIC DNA]</scope>
    <source>
        <tissue evidence="3">Muscle</tissue>
    </source>
</reference>
<evidence type="ECO:0000313" key="3">
    <source>
        <dbReference type="EMBL" id="MPC32823.1"/>
    </source>
</evidence>
<protein>
    <submittedName>
        <fullName evidence="3">Uncharacterized protein</fullName>
    </submittedName>
</protein>
<keyword evidence="2" id="KW-0472">Membrane</keyword>
<dbReference type="EMBL" id="VSRR010002703">
    <property type="protein sequence ID" value="MPC32823.1"/>
    <property type="molecule type" value="Genomic_DNA"/>
</dbReference>
<evidence type="ECO:0000256" key="1">
    <source>
        <dbReference type="SAM" id="MobiDB-lite"/>
    </source>
</evidence>
<feature type="compositionally biased region" description="Acidic residues" evidence="1">
    <location>
        <begin position="176"/>
        <end position="190"/>
    </location>
</feature>
<feature type="region of interest" description="Disordered" evidence="1">
    <location>
        <begin position="176"/>
        <end position="197"/>
    </location>
</feature>
<sequence length="407" mass="41963">MTVSEVGRMATGSAISLEPERGLAGHKEWEIGVFHAQLLDLAVQEGPDGVPDGEGPGPQDVAAGHVVVLNHLCFSDHLFSSFLASRPRRVCFLAPPSSTLAVLAGVVLAGLALAGVVLAGLALAGMALAGLALVGAGLAGLALAAAEAGMLPPLPLLAASENCDTSMSRAVLEPFPEEEGEEAAGEEAGEEPLSCDTSRSGFQSCPVAALKAFLRASSVSTSPFTTSFSALAAFRSRTLSPWALISRLGGGSSSGSSRQHNVWLPLQACGVLEVFLQLLEAIHLSHHHVLVRLASLELSDLVTLHLDGIQQGLAIPSPSPHHGPHLLLGTLLSLLALATLVPLLGTHASQLLDGGGCGGILRVAVRDGEEYHRALPAGTEADRRIRLIHAEESLALQLHDVAHLGVA</sequence>
<keyword evidence="2" id="KW-1133">Transmembrane helix</keyword>
<feature type="transmembrane region" description="Helical" evidence="2">
    <location>
        <begin position="98"/>
        <end position="121"/>
    </location>
</feature>
<dbReference type="AlphaFoldDB" id="A0A5B7EIE0"/>
<organism evidence="3 4">
    <name type="scientific">Portunus trituberculatus</name>
    <name type="common">Swimming crab</name>
    <name type="synonym">Neptunus trituberculatus</name>
    <dbReference type="NCBI Taxonomy" id="210409"/>
    <lineage>
        <taxon>Eukaryota</taxon>
        <taxon>Metazoa</taxon>
        <taxon>Ecdysozoa</taxon>
        <taxon>Arthropoda</taxon>
        <taxon>Crustacea</taxon>
        <taxon>Multicrustacea</taxon>
        <taxon>Malacostraca</taxon>
        <taxon>Eumalacostraca</taxon>
        <taxon>Eucarida</taxon>
        <taxon>Decapoda</taxon>
        <taxon>Pleocyemata</taxon>
        <taxon>Brachyura</taxon>
        <taxon>Eubrachyura</taxon>
        <taxon>Portunoidea</taxon>
        <taxon>Portunidae</taxon>
        <taxon>Portuninae</taxon>
        <taxon>Portunus</taxon>
    </lineage>
</organism>
<keyword evidence="4" id="KW-1185">Reference proteome</keyword>
<evidence type="ECO:0000256" key="2">
    <source>
        <dbReference type="SAM" id="Phobius"/>
    </source>
</evidence>
<dbReference type="Proteomes" id="UP000324222">
    <property type="component" value="Unassembled WGS sequence"/>
</dbReference>
<proteinExistence type="predicted"/>
<feature type="transmembrane region" description="Helical" evidence="2">
    <location>
        <begin position="127"/>
        <end position="146"/>
    </location>
</feature>
<name>A0A5B7EIE0_PORTR</name>
<evidence type="ECO:0000313" key="4">
    <source>
        <dbReference type="Proteomes" id="UP000324222"/>
    </source>
</evidence>
<accession>A0A5B7EIE0</accession>
<comment type="caution">
    <text evidence="3">The sequence shown here is derived from an EMBL/GenBank/DDBJ whole genome shotgun (WGS) entry which is preliminary data.</text>
</comment>
<keyword evidence="2" id="KW-0812">Transmembrane</keyword>
<gene>
    <name evidence="3" type="ORF">E2C01_026154</name>
</gene>